<accession>A0A0A9GWW0</accession>
<proteinExistence type="predicted"/>
<protein>
    <submittedName>
        <fullName evidence="1">Uncharacterized protein</fullName>
    </submittedName>
</protein>
<sequence length="55" mass="6488">MVKLFSTVLYACLILQTTLLIFSLYRFTIKSVFQLLEELVVVSLNEKARQKTMRF</sequence>
<dbReference type="EMBL" id="GBRH01169862">
    <property type="protein sequence ID" value="JAE28034.1"/>
    <property type="molecule type" value="Transcribed_RNA"/>
</dbReference>
<evidence type="ECO:0000313" key="1">
    <source>
        <dbReference type="EMBL" id="JAE28034.1"/>
    </source>
</evidence>
<name>A0A0A9GWW0_ARUDO</name>
<organism evidence="1">
    <name type="scientific">Arundo donax</name>
    <name type="common">Giant reed</name>
    <name type="synonym">Donax arundinaceus</name>
    <dbReference type="NCBI Taxonomy" id="35708"/>
    <lineage>
        <taxon>Eukaryota</taxon>
        <taxon>Viridiplantae</taxon>
        <taxon>Streptophyta</taxon>
        <taxon>Embryophyta</taxon>
        <taxon>Tracheophyta</taxon>
        <taxon>Spermatophyta</taxon>
        <taxon>Magnoliopsida</taxon>
        <taxon>Liliopsida</taxon>
        <taxon>Poales</taxon>
        <taxon>Poaceae</taxon>
        <taxon>PACMAD clade</taxon>
        <taxon>Arundinoideae</taxon>
        <taxon>Arundineae</taxon>
        <taxon>Arundo</taxon>
    </lineage>
</organism>
<dbReference type="AlphaFoldDB" id="A0A0A9GWW0"/>
<reference evidence="1" key="1">
    <citation type="submission" date="2014-09" db="EMBL/GenBank/DDBJ databases">
        <authorList>
            <person name="Magalhaes I.L.F."/>
            <person name="Oliveira U."/>
            <person name="Santos F.R."/>
            <person name="Vidigal T.H.D.A."/>
            <person name="Brescovit A.D."/>
            <person name="Santos A.J."/>
        </authorList>
    </citation>
    <scope>NUCLEOTIDE SEQUENCE</scope>
    <source>
        <tissue evidence="1">Shoot tissue taken approximately 20 cm above the soil surface</tissue>
    </source>
</reference>
<reference evidence="1" key="2">
    <citation type="journal article" date="2015" name="Data Brief">
        <title>Shoot transcriptome of the giant reed, Arundo donax.</title>
        <authorList>
            <person name="Barrero R.A."/>
            <person name="Guerrero F.D."/>
            <person name="Moolhuijzen P."/>
            <person name="Goolsby J.A."/>
            <person name="Tidwell J."/>
            <person name="Bellgard S.E."/>
            <person name="Bellgard M.I."/>
        </authorList>
    </citation>
    <scope>NUCLEOTIDE SEQUENCE</scope>
    <source>
        <tissue evidence="1">Shoot tissue taken approximately 20 cm above the soil surface</tissue>
    </source>
</reference>